<evidence type="ECO:0000259" key="10">
    <source>
        <dbReference type="Pfam" id="PF03807"/>
    </source>
</evidence>
<evidence type="ECO:0000256" key="4">
    <source>
        <dbReference type="ARBA" id="ARBA00023002"/>
    </source>
</evidence>
<comment type="catalytic activity">
    <reaction evidence="6 9">
        <text>L-proline + NADP(+) = (S)-1-pyrroline-5-carboxylate + NADPH + 2 H(+)</text>
        <dbReference type="Rhea" id="RHEA:14109"/>
        <dbReference type="ChEBI" id="CHEBI:15378"/>
        <dbReference type="ChEBI" id="CHEBI:17388"/>
        <dbReference type="ChEBI" id="CHEBI:57783"/>
        <dbReference type="ChEBI" id="CHEBI:58349"/>
        <dbReference type="ChEBI" id="CHEBI:60039"/>
        <dbReference type="EC" id="1.5.1.2"/>
    </reaction>
</comment>
<name>A0A2Z5U4J0_9STRE</name>
<dbReference type="AlphaFoldDB" id="A0A2Z5U4J0"/>
<dbReference type="GeneID" id="52229941"/>
<dbReference type="GO" id="GO:0055129">
    <property type="term" value="P:L-proline biosynthetic process"/>
    <property type="evidence" value="ECO:0007669"/>
    <property type="project" value="UniProtKB-UniRule"/>
</dbReference>
<dbReference type="SUPFAM" id="SSF51735">
    <property type="entry name" value="NAD(P)-binding Rossmann-fold domains"/>
    <property type="match status" value="1"/>
</dbReference>
<organism evidence="12 13">
    <name type="scientific">Streptococcus ruminantium</name>
    <dbReference type="NCBI Taxonomy" id="1917441"/>
    <lineage>
        <taxon>Bacteria</taxon>
        <taxon>Bacillati</taxon>
        <taxon>Bacillota</taxon>
        <taxon>Bacilli</taxon>
        <taxon>Lactobacillales</taxon>
        <taxon>Streptococcaceae</taxon>
        <taxon>Streptococcus</taxon>
    </lineage>
</organism>
<evidence type="ECO:0000256" key="7">
    <source>
        <dbReference type="NCBIfam" id="TIGR00112"/>
    </source>
</evidence>
<evidence type="ECO:0000313" key="12">
    <source>
        <dbReference type="EMBL" id="BBA93013.1"/>
    </source>
</evidence>
<accession>A0A2Z5U4J0</accession>
<dbReference type="InterPro" id="IPR000304">
    <property type="entry name" value="Pyrroline-COOH_reductase"/>
</dbReference>
<dbReference type="GO" id="GO:0004735">
    <property type="term" value="F:pyrroline-5-carboxylate reductase activity"/>
    <property type="evidence" value="ECO:0007669"/>
    <property type="project" value="UniProtKB-UniRule"/>
</dbReference>
<evidence type="ECO:0000313" key="13">
    <source>
        <dbReference type="Proteomes" id="UP000269331"/>
    </source>
</evidence>
<dbReference type="OrthoDB" id="9805754at2"/>
<dbReference type="InterPro" id="IPR053790">
    <property type="entry name" value="P5CR-like_CS"/>
</dbReference>
<dbReference type="InterPro" id="IPR029036">
    <property type="entry name" value="P5CR_dimer"/>
</dbReference>
<keyword evidence="6" id="KW-0963">Cytoplasm</keyword>
<dbReference type="SUPFAM" id="SSF48179">
    <property type="entry name" value="6-phosphogluconate dehydrogenase C-terminal domain-like"/>
    <property type="match status" value="1"/>
</dbReference>
<dbReference type="FunFam" id="1.10.3730.10:FF:000001">
    <property type="entry name" value="Pyrroline-5-carboxylate reductase"/>
    <property type="match status" value="1"/>
</dbReference>
<feature type="binding site" evidence="8">
    <location>
        <begin position="6"/>
        <end position="11"/>
    </location>
    <ligand>
        <name>NADP(+)</name>
        <dbReference type="ChEBI" id="CHEBI:58349"/>
    </ligand>
</feature>
<comment type="subcellular location">
    <subcellularLocation>
        <location evidence="6">Cytoplasm</location>
    </subcellularLocation>
</comment>
<dbReference type="Gene3D" id="1.10.3730.10">
    <property type="entry name" value="ProC C-terminal domain-like"/>
    <property type="match status" value="1"/>
</dbReference>
<dbReference type="KEGG" id="srq:SR187_7045"/>
<dbReference type="InterPro" id="IPR036291">
    <property type="entry name" value="NAD(P)-bd_dom_sf"/>
</dbReference>
<dbReference type="Pfam" id="PF03807">
    <property type="entry name" value="F420_oxidored"/>
    <property type="match status" value="1"/>
</dbReference>
<proteinExistence type="inferred from homology"/>
<evidence type="ECO:0000256" key="1">
    <source>
        <dbReference type="ARBA" id="ARBA00005525"/>
    </source>
</evidence>
<feature type="domain" description="Pyrroline-5-carboxylate reductase dimerisation" evidence="11">
    <location>
        <begin position="154"/>
        <end position="258"/>
    </location>
</feature>
<dbReference type="EC" id="1.5.1.2" evidence="6 7"/>
<feature type="binding site" evidence="8">
    <location>
        <position position="51"/>
    </location>
    <ligand>
        <name>NADPH</name>
        <dbReference type="ChEBI" id="CHEBI:57783"/>
    </ligand>
</feature>
<comment type="pathway">
    <text evidence="6 9">Amino-acid biosynthesis; L-proline biosynthesis; L-proline from L-glutamate 5-semialdehyde: step 1/1.</text>
</comment>
<dbReference type="HAMAP" id="MF_01925">
    <property type="entry name" value="P5C_reductase"/>
    <property type="match status" value="1"/>
</dbReference>
<evidence type="ECO:0000256" key="3">
    <source>
        <dbReference type="ARBA" id="ARBA00022857"/>
    </source>
</evidence>
<protein>
    <recommendedName>
        <fullName evidence="6 7">Pyrroline-5-carboxylate reductase</fullName>
        <shortName evidence="6">P5C reductase</shortName>
        <shortName evidence="6">P5CR</shortName>
        <ecNumber evidence="6 7">1.5.1.2</ecNumber>
    </recommendedName>
    <alternativeName>
        <fullName evidence="6">PCA reductase</fullName>
    </alternativeName>
</protein>
<dbReference type="EMBL" id="AP018400">
    <property type="protein sequence ID" value="BBA93013.1"/>
    <property type="molecule type" value="Genomic_DNA"/>
</dbReference>
<gene>
    <name evidence="6" type="primary">proC</name>
    <name evidence="12" type="ORF">SR187_7045</name>
</gene>
<evidence type="ECO:0000256" key="2">
    <source>
        <dbReference type="ARBA" id="ARBA00022650"/>
    </source>
</evidence>
<dbReference type="PANTHER" id="PTHR11645:SF0">
    <property type="entry name" value="PYRROLINE-5-CARBOXYLATE REDUCTASE 3"/>
    <property type="match status" value="1"/>
</dbReference>
<feature type="domain" description="Pyrroline-5-carboxylate reductase catalytic N-terminal" evidence="10">
    <location>
        <begin position="2"/>
        <end position="95"/>
    </location>
</feature>
<comment type="function">
    <text evidence="5 6">Catalyzes the reduction of 1-pyrroline-5-carboxylate (PCA) to L-proline.</text>
</comment>
<dbReference type="PROSITE" id="PS00521">
    <property type="entry name" value="P5CR"/>
    <property type="match status" value="1"/>
</dbReference>
<sequence>MKIGFIGLGNMGAALAQAVSQQPDTHLLLSNYNPTKAKDIQAHLGGQLLSNKEIAEQAEVIFLGVKPHLVRTVLMDLQEQIDQTPSTIWISMAAGITLKSLAEYIPADQLVRIMPNTPVAIGQGMTTYSLSNQALALLLEQILEKSGQVQQVPESLMDAATAIAGCGPAFVYQMIEALMDAGVQSGLTAQEAKVLAAQTLSGAAKMVLQSDKHPAQLRQEVTSPGGSTIAGVVALEKAGFRYAIIKAVVAALKKNRKLGKKES</sequence>
<comment type="catalytic activity">
    <reaction evidence="6">
        <text>L-proline + NAD(+) = (S)-1-pyrroline-5-carboxylate + NADH + 2 H(+)</text>
        <dbReference type="Rhea" id="RHEA:14105"/>
        <dbReference type="ChEBI" id="CHEBI:15378"/>
        <dbReference type="ChEBI" id="CHEBI:17388"/>
        <dbReference type="ChEBI" id="CHEBI:57540"/>
        <dbReference type="ChEBI" id="CHEBI:57945"/>
        <dbReference type="ChEBI" id="CHEBI:60039"/>
        <dbReference type="EC" id="1.5.1.2"/>
    </reaction>
</comment>
<keyword evidence="2 6" id="KW-0641">Proline biosynthesis</keyword>
<dbReference type="UniPathway" id="UPA00098">
    <property type="reaction ID" value="UER00361"/>
</dbReference>
<evidence type="ECO:0000256" key="6">
    <source>
        <dbReference type="HAMAP-Rule" id="MF_01925"/>
    </source>
</evidence>
<dbReference type="InterPro" id="IPR028939">
    <property type="entry name" value="P5C_Rdtase_cat_N"/>
</dbReference>
<dbReference type="PIRSF" id="PIRSF000193">
    <property type="entry name" value="Pyrrol-5-carb_rd"/>
    <property type="match status" value="1"/>
</dbReference>
<keyword evidence="6 9" id="KW-0028">Amino-acid biosynthesis</keyword>
<evidence type="ECO:0000256" key="5">
    <source>
        <dbReference type="ARBA" id="ARBA00058118"/>
    </source>
</evidence>
<dbReference type="GO" id="GO:0005737">
    <property type="term" value="C:cytoplasm"/>
    <property type="evidence" value="ECO:0007669"/>
    <property type="project" value="UniProtKB-SubCell"/>
</dbReference>
<dbReference type="NCBIfam" id="TIGR00112">
    <property type="entry name" value="proC"/>
    <property type="match status" value="1"/>
</dbReference>
<dbReference type="PANTHER" id="PTHR11645">
    <property type="entry name" value="PYRROLINE-5-CARBOXYLATE REDUCTASE"/>
    <property type="match status" value="1"/>
</dbReference>
<keyword evidence="3 6" id="KW-0521">NADP</keyword>
<reference evidence="12 13" key="1">
    <citation type="journal article" date="2018" name="Genome Biol. Evol.">
        <title>Complete Genome Sequence of Streptococcus ruminantium sp. nov. GUT-187T (=DSM 104980T =JCM 31869T), the Type Strain of S. ruminantium, and Comparison with Genome Sequences of Streptococcus suis Strains.</title>
        <authorList>
            <person name="Tohya M."/>
            <person name="Sekizaki T."/>
            <person name="Miyoshi-Akiyama T."/>
        </authorList>
    </citation>
    <scope>NUCLEOTIDE SEQUENCE [LARGE SCALE GENOMIC DNA]</scope>
    <source>
        <strain evidence="12 13">GUT187T</strain>
    </source>
</reference>
<dbReference type="Gene3D" id="3.40.50.720">
    <property type="entry name" value="NAD(P)-binding Rossmann-like Domain"/>
    <property type="match status" value="1"/>
</dbReference>
<keyword evidence="4 6" id="KW-0560">Oxidoreductase</keyword>
<dbReference type="RefSeq" id="WP_024532585.1">
    <property type="nucleotide sequence ID" value="NZ_AP018400.1"/>
</dbReference>
<dbReference type="Proteomes" id="UP000269331">
    <property type="component" value="Chromosome"/>
</dbReference>
<evidence type="ECO:0000259" key="11">
    <source>
        <dbReference type="Pfam" id="PF14748"/>
    </source>
</evidence>
<dbReference type="InterPro" id="IPR008927">
    <property type="entry name" value="6-PGluconate_DH-like_C_sf"/>
</dbReference>
<evidence type="ECO:0000256" key="9">
    <source>
        <dbReference type="RuleBase" id="RU003903"/>
    </source>
</evidence>
<comment type="similarity">
    <text evidence="1 6 9">Belongs to the pyrroline-5-carboxylate reductase family.</text>
</comment>
<dbReference type="Pfam" id="PF14748">
    <property type="entry name" value="P5CR_dimer"/>
    <property type="match status" value="1"/>
</dbReference>
<evidence type="ECO:0000256" key="8">
    <source>
        <dbReference type="PIRSR" id="PIRSR000193-1"/>
    </source>
</evidence>